<dbReference type="AlphaFoldDB" id="A0A3D9V6B6"/>
<proteinExistence type="inferred from homology"/>
<dbReference type="RefSeq" id="WP_115850442.1">
    <property type="nucleotide sequence ID" value="NZ_QTUC01000001.1"/>
</dbReference>
<protein>
    <submittedName>
        <fullName evidence="3">Uncharacterized protein YndB with AHSA1/START domain</fullName>
    </submittedName>
</protein>
<dbReference type="Proteomes" id="UP000256485">
    <property type="component" value="Unassembled WGS sequence"/>
</dbReference>
<evidence type="ECO:0000259" key="2">
    <source>
        <dbReference type="Pfam" id="PF08327"/>
    </source>
</evidence>
<organism evidence="3 4">
    <name type="scientific">Thermasporomyces composti</name>
    <dbReference type="NCBI Taxonomy" id="696763"/>
    <lineage>
        <taxon>Bacteria</taxon>
        <taxon>Bacillati</taxon>
        <taxon>Actinomycetota</taxon>
        <taxon>Actinomycetes</taxon>
        <taxon>Propionibacteriales</taxon>
        <taxon>Nocardioidaceae</taxon>
        <taxon>Thermasporomyces</taxon>
    </lineage>
</organism>
<dbReference type="InterPro" id="IPR013538">
    <property type="entry name" value="ASHA1/2-like_C"/>
</dbReference>
<sequence length="165" mass="18411">MTMIDVQKDPAARTLTFTARFDAPVERVWQVWADPRQLERWWGPPGYSATFADFELAPGREVGYFMTGPDGKRYHGWWRILSVNPPRGLEFEDGFADDDGRPNPDMPTTTARVTLEPDGEGTRMLIESTFPTNDAMEQLVAMGMVEGMREAMGQIPSIVGADPAA</sequence>
<dbReference type="SUPFAM" id="SSF55961">
    <property type="entry name" value="Bet v1-like"/>
    <property type="match status" value="1"/>
</dbReference>
<evidence type="ECO:0000313" key="4">
    <source>
        <dbReference type="Proteomes" id="UP000256485"/>
    </source>
</evidence>
<evidence type="ECO:0000313" key="3">
    <source>
        <dbReference type="EMBL" id="REF36886.1"/>
    </source>
</evidence>
<evidence type="ECO:0000256" key="1">
    <source>
        <dbReference type="ARBA" id="ARBA00006817"/>
    </source>
</evidence>
<name>A0A3D9V6B6_THECX</name>
<dbReference type="OrthoDB" id="3365660at2"/>
<dbReference type="EMBL" id="QTUC01000001">
    <property type="protein sequence ID" value="REF36886.1"/>
    <property type="molecule type" value="Genomic_DNA"/>
</dbReference>
<gene>
    <name evidence="3" type="ORF">DFJ64_2321</name>
</gene>
<dbReference type="InterPro" id="IPR023393">
    <property type="entry name" value="START-like_dom_sf"/>
</dbReference>
<dbReference type="Gene3D" id="3.30.530.20">
    <property type="match status" value="1"/>
</dbReference>
<accession>A0A3D9V6B6</accession>
<comment type="similarity">
    <text evidence="1">Belongs to the AHA1 family.</text>
</comment>
<feature type="domain" description="Activator of Hsp90 ATPase homologue 1/2-like C-terminal" evidence="2">
    <location>
        <begin position="22"/>
        <end position="159"/>
    </location>
</feature>
<dbReference type="Pfam" id="PF08327">
    <property type="entry name" value="AHSA1"/>
    <property type="match status" value="1"/>
</dbReference>
<keyword evidence="4" id="KW-1185">Reference proteome</keyword>
<reference evidence="3 4" key="1">
    <citation type="submission" date="2018-08" db="EMBL/GenBank/DDBJ databases">
        <title>Sequencing the genomes of 1000 actinobacteria strains.</title>
        <authorList>
            <person name="Klenk H.-P."/>
        </authorList>
    </citation>
    <scope>NUCLEOTIDE SEQUENCE [LARGE SCALE GENOMIC DNA]</scope>
    <source>
        <strain evidence="3 4">DSM 22891</strain>
    </source>
</reference>
<comment type="caution">
    <text evidence="3">The sequence shown here is derived from an EMBL/GenBank/DDBJ whole genome shotgun (WGS) entry which is preliminary data.</text>
</comment>
<dbReference type="CDD" id="cd07814">
    <property type="entry name" value="SRPBCC_CalC_Aha1-like"/>
    <property type="match status" value="1"/>
</dbReference>